<feature type="binding site" evidence="13">
    <location>
        <position position="253"/>
    </location>
    <ligand>
        <name>substrate</name>
    </ligand>
</feature>
<keyword evidence="8 13" id="KW-0408">Iron</keyword>
<dbReference type="Gene3D" id="6.10.250.620">
    <property type="match status" value="1"/>
</dbReference>
<evidence type="ECO:0000256" key="4">
    <source>
        <dbReference type="ARBA" id="ARBA00022691"/>
    </source>
</evidence>
<dbReference type="PANTHER" id="PTHR30557">
    <property type="entry name" value="THIAMINE BIOSYNTHESIS PROTEIN THIC"/>
    <property type="match status" value="1"/>
</dbReference>
<dbReference type="PANTHER" id="PTHR30557:SF1">
    <property type="entry name" value="PHOSPHOMETHYLPYRIMIDINE SYNTHASE, CHLOROPLASTIC"/>
    <property type="match status" value="1"/>
</dbReference>
<evidence type="ECO:0000256" key="3">
    <source>
        <dbReference type="ARBA" id="ARBA00022485"/>
    </source>
</evidence>
<protein>
    <recommendedName>
        <fullName evidence="13">Phosphomethylpyrimidine synthase</fullName>
        <ecNumber evidence="13">4.1.99.17</ecNumber>
    </recommendedName>
    <alternativeName>
        <fullName evidence="13">Hydroxymethylpyrimidine phosphate synthase</fullName>
        <shortName evidence="13">HMP-P synthase</shortName>
        <shortName evidence="13">HMP-phosphate synthase</shortName>
        <shortName evidence="13">HMPP synthase</shortName>
    </alternativeName>
    <alternativeName>
        <fullName evidence="13">Thiamine biosynthesis protein ThiC</fullName>
    </alternativeName>
</protein>
<dbReference type="Pfam" id="PF13667">
    <property type="entry name" value="ThiC-associated"/>
    <property type="match status" value="1"/>
</dbReference>
<comment type="caution">
    <text evidence="16">The sequence shown here is derived from an EMBL/GenBank/DDBJ whole genome shotgun (WGS) entry which is preliminary data.</text>
</comment>
<evidence type="ECO:0000256" key="10">
    <source>
        <dbReference type="ARBA" id="ARBA00023239"/>
    </source>
</evidence>
<gene>
    <name evidence="13 16" type="primary">thiC</name>
    <name evidence="16" type="ORF">EOE65_17495</name>
</gene>
<keyword evidence="5 13" id="KW-0479">Metal-binding</keyword>
<sequence>MSQSAEVDQNSVQPFPKSRKVYVEGSRSDIRVPMREITLDETPTGFGGESNDPLYVYDTSGPYTDPAADIDVRKGLQPLRENWILEREDTELLDGLSSEYGRTREADLRLDHLRFDLQRKPRRAKAGKNVTQLHYARQGIVTPEMEYIAIRENMKLAKSKAEGNVVAQQHPGHSFGAQLPEEITPEFVRKEVAEGRAIIPCNINHPELEPMIIGRNFLVKINGNIGNSALTSSIEEEVEKMTWGTRWGADTIMDLSTGKNIHETREWIVRNSPVPIGTVPIYQALEKVSGVAEDLSWEVFRDTLIEQAEQGVDYFTIHAGVLLRYVPMTAKRMTGIVSRGGSIMAKWCLAHHKENFLYTHFREICEICAAYDVAFSLGDGLRPGSVYDANDEAQFAELETLGELTKIAWEYDVQVMIEGPGHVPMHMIKENMDKQLKECHEAPFYTLGPLTTDIAPGYDHITSGIGAAMIGWYGCAMLCYVTPKEHLGLPNKDDVKTGIITYKIAAHAADLAKGHPGAQIRDNAMSKARFEFRWEDQFNIGLDPDTARAYHDETLPKESAKVAHFCSMCGPKFCSMKISQEVRELDDAQVAAIHAQADEGMREKSQEFKETGSKLYHKL</sequence>
<feature type="binding site" evidence="13">
    <location>
        <position position="569"/>
    </location>
    <ligand>
        <name>[4Fe-4S] cluster</name>
        <dbReference type="ChEBI" id="CHEBI:49883"/>
        <note>4Fe-4S-S-AdoMet</note>
    </ligand>
</feature>
<name>A0A437Q421_9GAMM</name>
<feature type="binding site" evidence="13">
    <location>
        <position position="418"/>
    </location>
    <ligand>
        <name>substrate</name>
    </ligand>
</feature>
<dbReference type="SFLD" id="SFLDG01114">
    <property type="entry name" value="phosphomethylpyrimidine_syntha"/>
    <property type="match status" value="1"/>
</dbReference>
<dbReference type="NCBIfam" id="NF006763">
    <property type="entry name" value="PRK09284.1"/>
    <property type="match status" value="1"/>
</dbReference>
<dbReference type="AlphaFoldDB" id="A0A437Q421"/>
<dbReference type="InterPro" id="IPR002817">
    <property type="entry name" value="ThiC/BzaA/B"/>
</dbReference>
<feature type="binding site" evidence="13">
    <location>
        <position position="574"/>
    </location>
    <ligand>
        <name>[4Fe-4S] cluster</name>
        <dbReference type="ChEBI" id="CHEBI:49883"/>
        <note>4Fe-4S-S-AdoMet</note>
    </ligand>
</feature>
<evidence type="ECO:0000256" key="5">
    <source>
        <dbReference type="ARBA" id="ARBA00022723"/>
    </source>
</evidence>
<feature type="binding site" evidence="13">
    <location>
        <position position="566"/>
    </location>
    <ligand>
        <name>[4Fe-4S] cluster</name>
        <dbReference type="ChEBI" id="CHEBI:49883"/>
        <note>4Fe-4S-S-AdoMet</note>
    </ligand>
</feature>
<feature type="compositionally biased region" description="Basic and acidic residues" evidence="14">
    <location>
        <begin position="597"/>
        <end position="612"/>
    </location>
</feature>
<keyword evidence="3 13" id="KW-0004">4Fe-4S</keyword>
<evidence type="ECO:0000313" key="16">
    <source>
        <dbReference type="EMBL" id="RVU29231.1"/>
    </source>
</evidence>
<proteinExistence type="inferred from homology"/>
<dbReference type="NCBIfam" id="NF009895">
    <property type="entry name" value="PRK13352.1"/>
    <property type="match status" value="1"/>
</dbReference>
<accession>A0A437Q421</accession>
<reference evidence="16 17" key="1">
    <citation type="submission" date="2019-01" db="EMBL/GenBank/DDBJ databases">
        <authorList>
            <person name="Chen W.-M."/>
        </authorList>
    </citation>
    <scope>NUCLEOTIDE SEQUENCE [LARGE SCALE GENOMIC DNA]</scope>
    <source>
        <strain evidence="16 17">HPM-16</strain>
    </source>
</reference>
<dbReference type="NCBIfam" id="TIGR00190">
    <property type="entry name" value="thiC"/>
    <property type="match status" value="1"/>
</dbReference>
<feature type="binding site" evidence="13">
    <location>
        <position position="486"/>
    </location>
    <ligand>
        <name>Zn(2+)</name>
        <dbReference type="ChEBI" id="CHEBI:29105"/>
    </ligand>
</feature>
<dbReference type="EMBL" id="SACQ01000013">
    <property type="protein sequence ID" value="RVU29231.1"/>
    <property type="molecule type" value="Genomic_DNA"/>
</dbReference>
<keyword evidence="10 13" id="KW-0456">Lyase</keyword>
<feature type="binding site" evidence="13">
    <location>
        <position position="318"/>
    </location>
    <ligand>
        <name>substrate</name>
    </ligand>
</feature>
<evidence type="ECO:0000259" key="15">
    <source>
        <dbReference type="Pfam" id="PF13667"/>
    </source>
</evidence>
<dbReference type="Proteomes" id="UP000282818">
    <property type="component" value="Unassembled WGS sequence"/>
</dbReference>
<feature type="binding site" evidence="13">
    <location>
        <position position="422"/>
    </location>
    <ligand>
        <name>Zn(2+)</name>
        <dbReference type="ChEBI" id="CHEBI:29105"/>
    </ligand>
</feature>
<dbReference type="HAMAP" id="MF_00089">
    <property type="entry name" value="ThiC"/>
    <property type="match status" value="1"/>
</dbReference>
<comment type="cofactor">
    <cofactor evidence="13">
        <name>[4Fe-4S] cluster</name>
        <dbReference type="ChEBI" id="CHEBI:49883"/>
    </cofactor>
    <text evidence="13">Binds 1 [4Fe-4S] cluster per subunit. The cluster is coordinated with 3 cysteines and an exchangeable S-adenosyl-L-methionine.</text>
</comment>
<feature type="binding site" evidence="13">
    <location>
        <begin position="379"/>
        <end position="382"/>
    </location>
    <ligand>
        <name>substrate</name>
    </ligand>
</feature>
<keyword evidence="4 13" id="KW-0949">S-adenosyl-L-methionine</keyword>
<evidence type="ECO:0000256" key="2">
    <source>
        <dbReference type="ARBA" id="ARBA00004948"/>
    </source>
</evidence>
<keyword evidence="7 13" id="KW-0784">Thiamine biosynthesis</keyword>
<dbReference type="EC" id="4.1.99.17" evidence="13"/>
<evidence type="ECO:0000256" key="12">
    <source>
        <dbReference type="ARBA" id="ARBA00061546"/>
    </source>
</evidence>
<dbReference type="SFLD" id="SFLDF00407">
    <property type="entry name" value="phosphomethylpyrimidine_syntha"/>
    <property type="match status" value="1"/>
</dbReference>
<dbReference type="Pfam" id="PF01964">
    <property type="entry name" value="ThiC_Rad_SAM"/>
    <property type="match status" value="1"/>
</dbReference>
<dbReference type="GO" id="GO:0051539">
    <property type="term" value="F:4 iron, 4 sulfur cluster binding"/>
    <property type="evidence" value="ECO:0007669"/>
    <property type="project" value="UniProtKB-KW"/>
</dbReference>
<evidence type="ECO:0000256" key="7">
    <source>
        <dbReference type="ARBA" id="ARBA00022977"/>
    </source>
</evidence>
<feature type="binding site" evidence="13">
    <location>
        <position position="445"/>
    </location>
    <ligand>
        <name>substrate</name>
    </ligand>
</feature>
<feature type="binding site" evidence="13">
    <location>
        <begin position="338"/>
        <end position="340"/>
    </location>
    <ligand>
        <name>substrate</name>
    </ligand>
</feature>
<dbReference type="GO" id="GO:0009228">
    <property type="term" value="P:thiamine biosynthetic process"/>
    <property type="evidence" value="ECO:0007669"/>
    <property type="project" value="UniProtKB-UniRule"/>
</dbReference>
<dbReference type="InterPro" id="IPR025747">
    <property type="entry name" value="ThiC-associated_dom"/>
</dbReference>
<feature type="region of interest" description="Disordered" evidence="14">
    <location>
        <begin position="597"/>
        <end position="619"/>
    </location>
</feature>
<dbReference type="InterPro" id="IPR038521">
    <property type="entry name" value="ThiC/Bza_core_dom"/>
</dbReference>
<dbReference type="GO" id="GO:0009229">
    <property type="term" value="P:thiamine diphosphate biosynthetic process"/>
    <property type="evidence" value="ECO:0007669"/>
    <property type="project" value="UniProtKB-UniRule"/>
</dbReference>
<organism evidence="16 17">
    <name type="scientific">Neptunomonas marina</name>
    <dbReference type="NCBI Taxonomy" id="1815562"/>
    <lineage>
        <taxon>Bacteria</taxon>
        <taxon>Pseudomonadati</taxon>
        <taxon>Pseudomonadota</taxon>
        <taxon>Gammaproteobacteria</taxon>
        <taxon>Oceanospirillales</taxon>
        <taxon>Oceanospirillaceae</taxon>
        <taxon>Neptunomonas</taxon>
    </lineage>
</organism>
<evidence type="ECO:0000256" key="1">
    <source>
        <dbReference type="ARBA" id="ARBA00003175"/>
    </source>
</evidence>
<evidence type="ECO:0000256" key="9">
    <source>
        <dbReference type="ARBA" id="ARBA00023014"/>
    </source>
</evidence>
<dbReference type="UniPathway" id="UPA00060"/>
<evidence type="ECO:0000256" key="8">
    <source>
        <dbReference type="ARBA" id="ARBA00023004"/>
    </source>
</evidence>
<dbReference type="InterPro" id="IPR037509">
    <property type="entry name" value="ThiC"/>
</dbReference>
<dbReference type="SFLD" id="SFLDS00113">
    <property type="entry name" value="Radical_SAM_Phosphomethylpyrim"/>
    <property type="match status" value="1"/>
</dbReference>
<evidence type="ECO:0000256" key="6">
    <source>
        <dbReference type="ARBA" id="ARBA00022833"/>
    </source>
</evidence>
<feature type="domain" description="ThiC-associated" evidence="15">
    <location>
        <begin position="14"/>
        <end position="91"/>
    </location>
</feature>
<comment type="function">
    <text evidence="1 13">Catalyzes the synthesis of the hydroxymethylpyrimidine phosphate (HMP-P) moiety of thiamine from aminoimidazole ribotide (AIR) in a radical S-adenosyl-L-methionine (SAM)-dependent reaction.</text>
</comment>
<dbReference type="GO" id="GO:0005829">
    <property type="term" value="C:cytosol"/>
    <property type="evidence" value="ECO:0007669"/>
    <property type="project" value="TreeGrafter"/>
</dbReference>
<comment type="catalytic activity">
    <reaction evidence="11 13">
        <text>5-amino-1-(5-phospho-beta-D-ribosyl)imidazole + S-adenosyl-L-methionine = 4-amino-2-methyl-5-(phosphooxymethyl)pyrimidine + CO + 5'-deoxyadenosine + formate + L-methionine + 3 H(+)</text>
        <dbReference type="Rhea" id="RHEA:24840"/>
        <dbReference type="ChEBI" id="CHEBI:15378"/>
        <dbReference type="ChEBI" id="CHEBI:15740"/>
        <dbReference type="ChEBI" id="CHEBI:17245"/>
        <dbReference type="ChEBI" id="CHEBI:17319"/>
        <dbReference type="ChEBI" id="CHEBI:57844"/>
        <dbReference type="ChEBI" id="CHEBI:58354"/>
        <dbReference type="ChEBI" id="CHEBI:59789"/>
        <dbReference type="ChEBI" id="CHEBI:137981"/>
        <dbReference type="EC" id="4.1.99.17"/>
    </reaction>
</comment>
<comment type="pathway">
    <text evidence="2 13">Cofactor biosynthesis; thiamine diphosphate biosynthesis.</text>
</comment>
<dbReference type="GO" id="GO:0070284">
    <property type="term" value="F:phosphomethylpyrimidine synthase activity"/>
    <property type="evidence" value="ECO:0007669"/>
    <property type="project" value="UniProtKB-EC"/>
</dbReference>
<comment type="subunit">
    <text evidence="13">Homodimer.</text>
</comment>
<keyword evidence="9 13" id="KW-0411">Iron-sulfur</keyword>
<evidence type="ECO:0000256" key="13">
    <source>
        <dbReference type="HAMAP-Rule" id="MF_00089"/>
    </source>
</evidence>
<feature type="binding site" evidence="13">
    <location>
        <position position="282"/>
    </location>
    <ligand>
        <name>substrate</name>
    </ligand>
</feature>
<comment type="similarity">
    <text evidence="12 13">Belongs to the ThiC family.</text>
</comment>
<feature type="binding site" evidence="13">
    <location>
        <position position="224"/>
    </location>
    <ligand>
        <name>substrate</name>
    </ligand>
</feature>
<evidence type="ECO:0000313" key="17">
    <source>
        <dbReference type="Proteomes" id="UP000282818"/>
    </source>
</evidence>
<keyword evidence="17" id="KW-1185">Reference proteome</keyword>
<dbReference type="GO" id="GO:0008270">
    <property type="term" value="F:zinc ion binding"/>
    <property type="evidence" value="ECO:0007669"/>
    <property type="project" value="UniProtKB-UniRule"/>
</dbReference>
<keyword evidence="6 13" id="KW-0862">Zinc</keyword>
<dbReference type="FunFam" id="3.20.20.540:FF:000001">
    <property type="entry name" value="Phosphomethylpyrimidine synthase"/>
    <property type="match status" value="1"/>
</dbReference>
<dbReference type="Gene3D" id="3.20.20.540">
    <property type="entry name" value="Radical SAM ThiC family, central domain"/>
    <property type="match status" value="1"/>
</dbReference>
<evidence type="ECO:0000256" key="14">
    <source>
        <dbReference type="SAM" id="MobiDB-lite"/>
    </source>
</evidence>
<evidence type="ECO:0000256" key="11">
    <source>
        <dbReference type="ARBA" id="ARBA00050218"/>
    </source>
</evidence>